<feature type="non-terminal residue" evidence="2">
    <location>
        <position position="1"/>
    </location>
</feature>
<organism evidence="2 3">
    <name type="scientific">Culter alburnus</name>
    <name type="common">Topmouth culter</name>
    <dbReference type="NCBI Taxonomy" id="194366"/>
    <lineage>
        <taxon>Eukaryota</taxon>
        <taxon>Metazoa</taxon>
        <taxon>Chordata</taxon>
        <taxon>Craniata</taxon>
        <taxon>Vertebrata</taxon>
        <taxon>Euteleostomi</taxon>
        <taxon>Actinopterygii</taxon>
        <taxon>Neopterygii</taxon>
        <taxon>Teleostei</taxon>
        <taxon>Ostariophysi</taxon>
        <taxon>Cypriniformes</taxon>
        <taxon>Xenocyprididae</taxon>
        <taxon>Xenocypridinae</taxon>
        <taxon>Culter</taxon>
    </lineage>
</organism>
<gene>
    <name evidence="2" type="ORF">ABG768_025438</name>
</gene>
<comment type="caution">
    <text evidence="2">The sequence shown here is derived from an EMBL/GenBank/DDBJ whole genome shotgun (WGS) entry which is preliminary data.</text>
</comment>
<feature type="region of interest" description="Disordered" evidence="1">
    <location>
        <begin position="1"/>
        <end position="34"/>
    </location>
</feature>
<dbReference type="Proteomes" id="UP001479290">
    <property type="component" value="Unassembled WGS sequence"/>
</dbReference>
<dbReference type="AlphaFoldDB" id="A0AAW2AGC0"/>
<feature type="compositionally biased region" description="Polar residues" evidence="1">
    <location>
        <begin position="1"/>
        <end position="14"/>
    </location>
</feature>
<feature type="compositionally biased region" description="Low complexity" evidence="1">
    <location>
        <begin position="22"/>
        <end position="34"/>
    </location>
</feature>
<evidence type="ECO:0000256" key="1">
    <source>
        <dbReference type="SAM" id="MobiDB-lite"/>
    </source>
</evidence>
<accession>A0AAW2AGC0</accession>
<sequence length="96" mass="10763">VKMSHSDQTGTSLGSVFEETADSTSESSAPTAATTHMEAYLGETTVRRSDKPFKYWVVICDFKLWLKHIFQPHAVLWKVKDCSAQSDILNEIRTGL</sequence>
<dbReference type="EMBL" id="JAWDJR010000007">
    <property type="protein sequence ID" value="KAK9972108.1"/>
    <property type="molecule type" value="Genomic_DNA"/>
</dbReference>
<keyword evidence="3" id="KW-1185">Reference proteome</keyword>
<protein>
    <submittedName>
        <fullName evidence="2">Uncharacterized protein</fullName>
    </submittedName>
</protein>
<reference evidence="2 3" key="1">
    <citation type="submission" date="2024-05" db="EMBL/GenBank/DDBJ databases">
        <title>A high-quality chromosomal-level genome assembly of Topmouth culter (Culter alburnus).</title>
        <authorList>
            <person name="Zhao H."/>
        </authorList>
    </citation>
    <scope>NUCLEOTIDE SEQUENCE [LARGE SCALE GENOMIC DNA]</scope>
    <source>
        <strain evidence="2">CATC2023</strain>
        <tissue evidence="2">Muscle</tissue>
    </source>
</reference>
<evidence type="ECO:0000313" key="2">
    <source>
        <dbReference type="EMBL" id="KAK9972108.1"/>
    </source>
</evidence>
<proteinExistence type="predicted"/>
<name>A0AAW2AGC0_CULAL</name>
<evidence type="ECO:0000313" key="3">
    <source>
        <dbReference type="Proteomes" id="UP001479290"/>
    </source>
</evidence>